<protein>
    <submittedName>
        <fullName evidence="1">Uncharacterized protein</fullName>
    </submittedName>
</protein>
<proteinExistence type="predicted"/>
<dbReference type="AlphaFoldDB" id="A0A024TQV0"/>
<accession>A0A024TQV0</accession>
<reference evidence="1" key="1">
    <citation type="submission" date="2013-12" db="EMBL/GenBank/DDBJ databases">
        <title>The Genome Sequence of Aphanomyces invadans NJM9701.</title>
        <authorList>
            <consortium name="The Broad Institute Genomics Platform"/>
            <person name="Russ C."/>
            <person name="Tyler B."/>
            <person name="van West P."/>
            <person name="Dieguez-Uribeondo J."/>
            <person name="Young S.K."/>
            <person name="Zeng Q."/>
            <person name="Gargeya S."/>
            <person name="Fitzgerald M."/>
            <person name="Abouelleil A."/>
            <person name="Alvarado L."/>
            <person name="Chapman S.B."/>
            <person name="Gainer-Dewar J."/>
            <person name="Goldberg J."/>
            <person name="Griggs A."/>
            <person name="Gujja S."/>
            <person name="Hansen M."/>
            <person name="Howarth C."/>
            <person name="Imamovic A."/>
            <person name="Ireland A."/>
            <person name="Larimer J."/>
            <person name="McCowan C."/>
            <person name="Murphy C."/>
            <person name="Pearson M."/>
            <person name="Poon T.W."/>
            <person name="Priest M."/>
            <person name="Roberts A."/>
            <person name="Saif S."/>
            <person name="Shea T."/>
            <person name="Sykes S."/>
            <person name="Wortman J."/>
            <person name="Nusbaum C."/>
            <person name="Birren B."/>
        </authorList>
    </citation>
    <scope>NUCLEOTIDE SEQUENCE [LARGE SCALE GENOMIC DNA]</scope>
    <source>
        <strain evidence="1">NJM9701</strain>
    </source>
</reference>
<dbReference type="RefSeq" id="XP_008875166.1">
    <property type="nucleotide sequence ID" value="XM_008876944.1"/>
</dbReference>
<dbReference type="GeneID" id="20087578"/>
<organism evidence="1">
    <name type="scientific">Aphanomyces invadans</name>
    <dbReference type="NCBI Taxonomy" id="157072"/>
    <lineage>
        <taxon>Eukaryota</taxon>
        <taxon>Sar</taxon>
        <taxon>Stramenopiles</taxon>
        <taxon>Oomycota</taxon>
        <taxon>Saprolegniomycetes</taxon>
        <taxon>Saprolegniales</taxon>
        <taxon>Verrucalvaceae</taxon>
        <taxon>Aphanomyces</taxon>
    </lineage>
</organism>
<dbReference type="OrthoDB" id="74397at2759"/>
<gene>
    <name evidence="1" type="ORF">H310_10528</name>
</gene>
<dbReference type="EMBL" id="KI913977">
    <property type="protein sequence ID" value="ETV96374.1"/>
    <property type="molecule type" value="Genomic_DNA"/>
</dbReference>
<dbReference type="VEuPathDB" id="FungiDB:H310_10528"/>
<evidence type="ECO:0000313" key="1">
    <source>
        <dbReference type="EMBL" id="ETV96374.1"/>
    </source>
</evidence>
<sequence length="134" mass="16098">MNGDKRSRADYFKEYRRRNKAKIAAQQKKYRECNKDKIHEYKERNKDKVAAYHKEYREKYRSRNLAQMKLYYERNKAYFKAYYIRHKHLHHSNTAPTHDDVTQAPFDLHVAEPFGIKAEAAEASPMSIAFLLNP</sequence>
<name>A0A024TQV0_9STRA</name>